<feature type="region of interest" description="Disordered" evidence="1">
    <location>
        <begin position="1"/>
        <end position="21"/>
    </location>
</feature>
<comment type="caution">
    <text evidence="4">The sequence shown here is derived from an EMBL/GenBank/DDBJ whole genome shotgun (WGS) entry which is preliminary data.</text>
</comment>
<dbReference type="PANTHER" id="PTHR47756">
    <property type="entry name" value="BLL6612 PROTEIN-RELATED"/>
    <property type="match status" value="1"/>
</dbReference>
<dbReference type="Pfam" id="PF04542">
    <property type="entry name" value="Sigma70_r2"/>
    <property type="match status" value="1"/>
</dbReference>
<dbReference type="EMBL" id="JALGAR010000005">
    <property type="protein sequence ID" value="MCI4659534.1"/>
    <property type="molecule type" value="Genomic_DNA"/>
</dbReference>
<feature type="domain" description="DUF6596" evidence="3">
    <location>
        <begin position="206"/>
        <end position="306"/>
    </location>
</feature>
<dbReference type="Proteomes" id="UP001165341">
    <property type="component" value="Unassembled WGS sequence"/>
</dbReference>
<dbReference type="InterPro" id="IPR046531">
    <property type="entry name" value="DUF6596"/>
</dbReference>
<evidence type="ECO:0000313" key="4">
    <source>
        <dbReference type="EMBL" id="MCI4659534.1"/>
    </source>
</evidence>
<dbReference type="InterPro" id="IPR007627">
    <property type="entry name" value="RNA_pol_sigma70_r2"/>
</dbReference>
<organism evidence="4 5">
    <name type="scientific">Cryobacterium zhongshanensis</name>
    <dbReference type="NCBI Taxonomy" id="2928153"/>
    <lineage>
        <taxon>Bacteria</taxon>
        <taxon>Bacillati</taxon>
        <taxon>Actinomycetota</taxon>
        <taxon>Actinomycetes</taxon>
        <taxon>Micrococcales</taxon>
        <taxon>Microbacteriaceae</taxon>
        <taxon>Cryobacterium</taxon>
    </lineage>
</organism>
<dbReference type="SUPFAM" id="SSF88659">
    <property type="entry name" value="Sigma3 and sigma4 domains of RNA polymerase sigma factors"/>
    <property type="match status" value="1"/>
</dbReference>
<keyword evidence="5" id="KW-1185">Reference proteome</keyword>
<evidence type="ECO:0000259" key="2">
    <source>
        <dbReference type="Pfam" id="PF04542"/>
    </source>
</evidence>
<feature type="region of interest" description="Disordered" evidence="1">
    <location>
        <begin position="106"/>
        <end position="127"/>
    </location>
</feature>
<evidence type="ECO:0000313" key="5">
    <source>
        <dbReference type="Proteomes" id="UP001165341"/>
    </source>
</evidence>
<gene>
    <name evidence="4" type="ORF">MQH31_17160</name>
</gene>
<dbReference type="SUPFAM" id="SSF88946">
    <property type="entry name" value="Sigma2 domain of RNA polymerase sigma factors"/>
    <property type="match status" value="1"/>
</dbReference>
<dbReference type="PANTHER" id="PTHR47756:SF2">
    <property type="entry name" value="BLL6612 PROTEIN"/>
    <property type="match status" value="1"/>
</dbReference>
<reference evidence="4" key="1">
    <citation type="submission" date="2022-03" db="EMBL/GenBank/DDBJ databases">
        <title>Cryobacterium sp. nov. strain ZS14-85, isolated from Antarctic soil.</title>
        <authorList>
            <person name="Li J."/>
            <person name="Niu G."/>
        </authorList>
    </citation>
    <scope>NUCLEOTIDE SEQUENCE</scope>
    <source>
        <strain evidence="4">ZS14-85</strain>
    </source>
</reference>
<evidence type="ECO:0000259" key="3">
    <source>
        <dbReference type="Pfam" id="PF20239"/>
    </source>
</evidence>
<name>A0AA41QYK0_9MICO</name>
<dbReference type="GO" id="GO:0006352">
    <property type="term" value="P:DNA-templated transcription initiation"/>
    <property type="evidence" value="ECO:0007669"/>
    <property type="project" value="InterPro"/>
</dbReference>
<feature type="domain" description="RNA polymerase sigma-70 region 2" evidence="2">
    <location>
        <begin position="32"/>
        <end position="89"/>
    </location>
</feature>
<sequence length="437" mass="45963">MAQPGLTPPRQGFHADAAARVEQAARESSGRLLALLAAPSGDLPAAEDALADAFLAALTHWPESGVPANAEAWLLTVARNRLRDRWKSAAVRRGVPLDETVAAAHSALDLSPDTGADTGADPDPDTASLPDKRLELLFVCAHPAIDPGIRTPLMLQTVLGIDAARIAAAFVLPERTMAQRLVRAKRRIRDARIPFRVPSRAELPGRLPAVLEAIYGAAAIDWRGVAGPSLRESLAAEALYLAVTLARLLPDEPEALGLAALLSLSLSRAPARLGASGAVVPLDEQDPARWDPALIRQGEALLRRAHALGRVGRFQIEAAIESAHCDRARSGTTDRQALLALYTALVRIAPTLGARVALAATIGEVEGAAAGLAALDSVAALPGAERFQPAWATRAHLLVLAGRPADARLAYERAIALCTDPGIRSRLREQADTIGAG</sequence>
<accession>A0AA41QYK0</accession>
<dbReference type="RefSeq" id="WP_243013015.1">
    <property type="nucleotide sequence ID" value="NZ_JALGAR010000005.1"/>
</dbReference>
<dbReference type="InterPro" id="IPR013324">
    <property type="entry name" value="RNA_pol_sigma_r3/r4-like"/>
</dbReference>
<dbReference type="Gene3D" id="1.10.1740.10">
    <property type="match status" value="1"/>
</dbReference>
<proteinExistence type="predicted"/>
<evidence type="ECO:0000256" key="1">
    <source>
        <dbReference type="SAM" id="MobiDB-lite"/>
    </source>
</evidence>
<feature type="compositionally biased region" description="Low complexity" evidence="1">
    <location>
        <begin position="112"/>
        <end position="127"/>
    </location>
</feature>
<dbReference type="Pfam" id="PF20239">
    <property type="entry name" value="DUF6596"/>
    <property type="match status" value="1"/>
</dbReference>
<dbReference type="GO" id="GO:0003700">
    <property type="term" value="F:DNA-binding transcription factor activity"/>
    <property type="evidence" value="ECO:0007669"/>
    <property type="project" value="InterPro"/>
</dbReference>
<dbReference type="InterPro" id="IPR013325">
    <property type="entry name" value="RNA_pol_sigma_r2"/>
</dbReference>
<protein>
    <submittedName>
        <fullName evidence="4">RNA polymerase subunit sigma-70</fullName>
    </submittedName>
</protein>
<dbReference type="AlphaFoldDB" id="A0AA41QYK0"/>